<dbReference type="RefSeq" id="XP_038051736.1">
    <property type="nucleotide sequence ID" value="XM_038195808.1"/>
</dbReference>
<evidence type="ECO:0000313" key="11">
    <source>
        <dbReference type="EnsemblMetazoa" id="XP_038051736.1"/>
    </source>
</evidence>
<comment type="catalytic activity">
    <reaction evidence="3">
        <text>a 2-arylethylamine + acetyl-CoA = an N-acetyl-2-arylethylamine + CoA + H(+)</text>
        <dbReference type="Rhea" id="RHEA:20497"/>
        <dbReference type="ChEBI" id="CHEBI:15378"/>
        <dbReference type="ChEBI" id="CHEBI:55469"/>
        <dbReference type="ChEBI" id="CHEBI:57287"/>
        <dbReference type="ChEBI" id="CHEBI:57288"/>
        <dbReference type="ChEBI" id="CHEBI:77827"/>
        <dbReference type="EC" id="2.3.1.87"/>
    </reaction>
</comment>
<reference evidence="11" key="1">
    <citation type="submission" date="2022-11" db="UniProtKB">
        <authorList>
            <consortium name="EnsemblMetazoa"/>
        </authorList>
    </citation>
    <scope>IDENTIFICATION</scope>
</reference>
<dbReference type="Proteomes" id="UP000887568">
    <property type="component" value="Unplaced"/>
</dbReference>
<sequence>MKSSSAGLKVNFESSCIRKIKAEEVHEVWSLEAQSYPEIPAEHLPIERYTRAQRDAPELFWGHFGNGKMTGFIFGTRGAGSKWKYDSMFKHDSEGAVAYLNLVCVYPELRRKGIGSLLVKHWVTYIEENHKDVTKMCFICEDELIPFYKQLGFTYVGPSDVSQLGPTQWYDMECRGPAYPKDAVNALI</sequence>
<dbReference type="Gene3D" id="3.40.630.30">
    <property type="match status" value="1"/>
</dbReference>
<dbReference type="CDD" id="cd04301">
    <property type="entry name" value="NAT_SF"/>
    <property type="match status" value="1"/>
</dbReference>
<dbReference type="PANTHER" id="PTHR10908:SF0">
    <property type="entry name" value="SEROTONIN N-ACETYLTRANSFERASE"/>
    <property type="match status" value="1"/>
</dbReference>
<protein>
    <recommendedName>
        <fullName evidence="7">Serotonin N-acetyltransferase</fullName>
        <ecNumber evidence="6">2.3.1.87</ecNumber>
    </recommendedName>
    <alternativeName>
        <fullName evidence="8">Aralkylamine N-acetyltransferase</fullName>
    </alternativeName>
</protein>
<dbReference type="GO" id="GO:0005737">
    <property type="term" value="C:cytoplasm"/>
    <property type="evidence" value="ECO:0007669"/>
    <property type="project" value="TreeGrafter"/>
</dbReference>
<evidence type="ECO:0000259" key="10">
    <source>
        <dbReference type="PROSITE" id="PS51186"/>
    </source>
</evidence>
<evidence type="ECO:0000256" key="8">
    <source>
        <dbReference type="ARBA" id="ARBA00042928"/>
    </source>
</evidence>
<dbReference type="EnsemblMetazoa" id="XM_038195808.1">
    <property type="protein sequence ID" value="XP_038051736.1"/>
    <property type="gene ID" value="LOC119724657"/>
</dbReference>
<dbReference type="EC" id="2.3.1.87" evidence="6"/>
<keyword evidence="12" id="KW-1185">Reference proteome</keyword>
<keyword evidence="9" id="KW-0471">Melatonin biosynthesis</keyword>
<evidence type="ECO:0000256" key="6">
    <source>
        <dbReference type="ARBA" id="ARBA00039114"/>
    </source>
</evidence>
<dbReference type="GeneID" id="119724657"/>
<evidence type="ECO:0000256" key="4">
    <source>
        <dbReference type="ARBA" id="ARBA00037926"/>
    </source>
</evidence>
<organism evidence="11 12">
    <name type="scientific">Patiria miniata</name>
    <name type="common">Bat star</name>
    <name type="synonym">Asterina miniata</name>
    <dbReference type="NCBI Taxonomy" id="46514"/>
    <lineage>
        <taxon>Eukaryota</taxon>
        <taxon>Metazoa</taxon>
        <taxon>Echinodermata</taxon>
        <taxon>Eleutherozoa</taxon>
        <taxon>Asterozoa</taxon>
        <taxon>Asteroidea</taxon>
        <taxon>Valvatacea</taxon>
        <taxon>Valvatida</taxon>
        <taxon>Asterinidae</taxon>
        <taxon>Patiria</taxon>
    </lineage>
</organism>
<dbReference type="OrthoDB" id="30840at2759"/>
<dbReference type="InterPro" id="IPR000182">
    <property type="entry name" value="GNAT_dom"/>
</dbReference>
<feature type="domain" description="N-acetyltransferase" evidence="10">
    <location>
        <begin position="15"/>
        <end position="177"/>
    </location>
</feature>
<proteinExistence type="inferred from homology"/>
<evidence type="ECO:0000313" key="12">
    <source>
        <dbReference type="Proteomes" id="UP000887568"/>
    </source>
</evidence>
<comment type="pathway">
    <text evidence="4">Aromatic compound metabolism; melatonin biosynthesis; melatonin from serotonin: step 1/2.</text>
</comment>
<evidence type="ECO:0000256" key="7">
    <source>
        <dbReference type="ARBA" id="ARBA00039398"/>
    </source>
</evidence>
<evidence type="ECO:0000256" key="1">
    <source>
        <dbReference type="ARBA" id="ARBA00022679"/>
    </source>
</evidence>
<dbReference type="SUPFAM" id="SSF55729">
    <property type="entry name" value="Acyl-CoA N-acyltransferases (Nat)"/>
    <property type="match status" value="1"/>
</dbReference>
<dbReference type="InterPro" id="IPR051635">
    <property type="entry name" value="SNAT-like"/>
</dbReference>
<evidence type="ECO:0000256" key="5">
    <source>
        <dbReference type="ARBA" id="ARBA00038182"/>
    </source>
</evidence>
<dbReference type="GO" id="GO:0004059">
    <property type="term" value="F:aralkylamine N-acetyltransferase activity"/>
    <property type="evidence" value="ECO:0007669"/>
    <property type="project" value="UniProtKB-EC"/>
</dbReference>
<accession>A0A913ZL13</accession>
<dbReference type="PANTHER" id="PTHR10908">
    <property type="entry name" value="SEROTONIN N-ACETYLTRANSFERASE"/>
    <property type="match status" value="1"/>
</dbReference>
<keyword evidence="2" id="KW-0012">Acyltransferase</keyword>
<dbReference type="GO" id="GO:0030187">
    <property type="term" value="P:melatonin biosynthetic process"/>
    <property type="evidence" value="ECO:0007669"/>
    <property type="project" value="UniProtKB-KW"/>
</dbReference>
<dbReference type="PROSITE" id="PS51186">
    <property type="entry name" value="GNAT"/>
    <property type="match status" value="1"/>
</dbReference>
<comment type="similarity">
    <text evidence="5">Belongs to the acetyltransferase family. AANAT subfamily.</text>
</comment>
<dbReference type="AlphaFoldDB" id="A0A913ZL13"/>
<dbReference type="InterPro" id="IPR016181">
    <property type="entry name" value="Acyl_CoA_acyltransferase"/>
</dbReference>
<evidence type="ECO:0000256" key="2">
    <source>
        <dbReference type="ARBA" id="ARBA00023315"/>
    </source>
</evidence>
<keyword evidence="1" id="KW-0808">Transferase</keyword>
<dbReference type="OMA" id="PVAATKC"/>
<name>A0A913ZL13_PATMI</name>
<dbReference type="Pfam" id="PF00583">
    <property type="entry name" value="Acetyltransf_1"/>
    <property type="match status" value="1"/>
</dbReference>
<evidence type="ECO:0000256" key="3">
    <source>
        <dbReference type="ARBA" id="ARBA00036561"/>
    </source>
</evidence>
<evidence type="ECO:0000256" key="9">
    <source>
        <dbReference type="ARBA" id="ARBA00043260"/>
    </source>
</evidence>